<feature type="region of interest" description="Disordered" evidence="1">
    <location>
        <begin position="79"/>
        <end position="108"/>
    </location>
</feature>
<gene>
    <name evidence="2" type="ORF">LSINAPIS_LOCUS7922</name>
</gene>
<reference evidence="2 3" key="1">
    <citation type="submission" date="2017-07" db="EMBL/GenBank/DDBJ databases">
        <authorList>
            <person name="Talla V."/>
            <person name="Backstrom N."/>
        </authorList>
    </citation>
    <scope>NUCLEOTIDE SEQUENCE [LARGE SCALE GENOMIC DNA]</scope>
</reference>
<protein>
    <submittedName>
        <fullName evidence="2">Uncharacterized protein</fullName>
    </submittedName>
</protein>
<keyword evidence="3" id="KW-1185">Reference proteome</keyword>
<dbReference type="AlphaFoldDB" id="A0A5E4QFE3"/>
<proteinExistence type="predicted"/>
<sequence length="1116" mass="128131">MYKSVDRENEMGNEFYDQSILKSQYDQKRDNIFTTVVPPPDLYKIHNKQPHYSKTCGSLSNKNIPDTLLDVKSKSSTLSPYYDTANTPSKSHMENLSETSEHTDKGEYSSDDIFIQSTDAIQALLNAIKEKSIEMMAEQMITDRSLITTSATEVAFNVWSQLSATERNKNKYSTGTTKTYIILPTHYVKARSITSDTVKIAQNVENVLQSKLKKAYSKFLKKLSGDLKKEINSTKSTIISKLNNSSKENKVSKTPPPLKHNPIKLNKKNCSQKIVQPNKITIVANKPLSNKSTSKAHTIPIIGDDYSMLSVYEQILAKSLETNSFSMMTSPKFNILDDDDSENKKILSKRNLEGQKELPLTNIKVLSNNAYIMPDMIDVKERDLFSKISASTTDNNKHYTYDTSEDTSFDGLSNKICYKDYVNGYKYYLKFLRNQEDNKFSNQVRYQAHRHHKVDDIGKFILNKIPQLPSTRSRRYFIEQDTLEDQDISTKSDETWFKKHFYLFIDKEPPKKFHNSQTVSLKSDPTNVSPIQSHNSIAASTRKMPLVRNSLPKNKRAVDIKNTNKLTTALPLRTPQDDFDYTAKSSPSQKKSSTSKPYLNKNKMVMTLSNYDDNMTTKLTADTESTTHFSVKYPPFHKATTNKIKKELEQLDSKLLYSGKSNILEPNSVKNTELEENNYDDQENPEYYSDKYNYNPYKNYESQTTSYEDMKPHNDELSSLQTVKDSYSSKNSIHSSTSNVSDSKIENNSWNPNIADKVTSFYTKRNEPFNRESYTAYKENNYTDENYVDPTIYAYNDIVIHSCHIRRLETIVLHSILCAITSLSIKGIIYVIGPVRKDCVTVRTFYSIQVERQKTKNLLPRLNPAISNTPKKFLLHTNYQAPKKPVTQMNKAPHQYFATPVPMTMKEFERFLKENNLDVPSLTAPLSDHIMPKIQFVPKKKTQKTLVQSMGNDNDKIRNDKKNILPQTNKVKGHKVTNKKHKSKEPVTERSIDNIFQRKIYLGNGWQSKNEDAEKDILKHKAMLNGVKKREVTDSERFTAKDVAALEIILDLQKNYNQSFVTIPDSIYNLSKATEVATTEQSNISTNAIQVHISLLENLNDRKRSLQTHVKKKSRN</sequence>
<evidence type="ECO:0000256" key="1">
    <source>
        <dbReference type="SAM" id="MobiDB-lite"/>
    </source>
</evidence>
<organism evidence="2 3">
    <name type="scientific">Leptidea sinapis</name>
    <dbReference type="NCBI Taxonomy" id="189913"/>
    <lineage>
        <taxon>Eukaryota</taxon>
        <taxon>Metazoa</taxon>
        <taxon>Ecdysozoa</taxon>
        <taxon>Arthropoda</taxon>
        <taxon>Hexapoda</taxon>
        <taxon>Insecta</taxon>
        <taxon>Pterygota</taxon>
        <taxon>Neoptera</taxon>
        <taxon>Endopterygota</taxon>
        <taxon>Lepidoptera</taxon>
        <taxon>Glossata</taxon>
        <taxon>Ditrysia</taxon>
        <taxon>Papilionoidea</taxon>
        <taxon>Pieridae</taxon>
        <taxon>Dismorphiinae</taxon>
        <taxon>Leptidea</taxon>
    </lineage>
</organism>
<accession>A0A5E4QFE3</accession>
<feature type="region of interest" description="Disordered" evidence="1">
    <location>
        <begin position="567"/>
        <end position="601"/>
    </location>
</feature>
<feature type="compositionally biased region" description="Basic and acidic residues" evidence="1">
    <location>
        <begin position="91"/>
        <end position="108"/>
    </location>
</feature>
<evidence type="ECO:0000313" key="2">
    <source>
        <dbReference type="EMBL" id="VVC96414.1"/>
    </source>
</evidence>
<evidence type="ECO:0000313" key="3">
    <source>
        <dbReference type="Proteomes" id="UP000324832"/>
    </source>
</evidence>
<feature type="compositionally biased region" description="Polar residues" evidence="1">
    <location>
        <begin position="79"/>
        <end position="90"/>
    </location>
</feature>
<dbReference type="EMBL" id="FZQP02002714">
    <property type="protein sequence ID" value="VVC96414.1"/>
    <property type="molecule type" value="Genomic_DNA"/>
</dbReference>
<name>A0A5E4QFE3_9NEOP</name>
<feature type="compositionally biased region" description="Low complexity" evidence="1">
    <location>
        <begin position="584"/>
        <end position="596"/>
    </location>
</feature>
<dbReference type="Proteomes" id="UP000324832">
    <property type="component" value="Unassembled WGS sequence"/>
</dbReference>
<feature type="region of interest" description="Disordered" evidence="1">
    <location>
        <begin position="244"/>
        <end position="264"/>
    </location>
</feature>
<feature type="non-terminal residue" evidence="2">
    <location>
        <position position="1116"/>
    </location>
</feature>